<dbReference type="SUPFAM" id="SSF47050">
    <property type="entry name" value="VHP, Villin headpiece domain"/>
    <property type="match status" value="1"/>
</dbReference>
<dbReference type="SMART" id="SM00262">
    <property type="entry name" value="GEL"/>
    <property type="match status" value="4"/>
</dbReference>
<dbReference type="InterPro" id="IPR003128">
    <property type="entry name" value="Villin_headpiece"/>
</dbReference>
<keyword evidence="2" id="KW-0009">Actin-binding</keyword>
<dbReference type="GO" id="GO:0051014">
    <property type="term" value="P:actin filament severing"/>
    <property type="evidence" value="ECO:0007669"/>
    <property type="project" value="TreeGrafter"/>
</dbReference>
<feature type="region of interest" description="Disordered" evidence="3">
    <location>
        <begin position="1972"/>
        <end position="1998"/>
    </location>
</feature>
<feature type="compositionally biased region" description="Low complexity" evidence="3">
    <location>
        <begin position="1985"/>
        <end position="1998"/>
    </location>
</feature>
<dbReference type="InterPro" id="IPR007122">
    <property type="entry name" value="Villin/Gelsolin"/>
</dbReference>
<feature type="compositionally biased region" description="Polar residues" evidence="3">
    <location>
        <begin position="1012"/>
        <end position="1021"/>
    </location>
</feature>
<feature type="compositionally biased region" description="Basic and acidic residues" evidence="3">
    <location>
        <begin position="145"/>
        <end position="166"/>
    </location>
</feature>
<evidence type="ECO:0000256" key="2">
    <source>
        <dbReference type="ARBA" id="ARBA00023203"/>
    </source>
</evidence>
<dbReference type="GO" id="GO:0015629">
    <property type="term" value="C:actin cytoskeleton"/>
    <property type="evidence" value="ECO:0007669"/>
    <property type="project" value="TreeGrafter"/>
</dbReference>
<feature type="region of interest" description="Disordered" evidence="3">
    <location>
        <begin position="1154"/>
        <end position="1323"/>
    </location>
</feature>
<dbReference type="GO" id="GO:0051015">
    <property type="term" value="F:actin filament binding"/>
    <property type="evidence" value="ECO:0007669"/>
    <property type="project" value="InterPro"/>
</dbReference>
<dbReference type="Pfam" id="PF02209">
    <property type="entry name" value="VHP"/>
    <property type="match status" value="1"/>
</dbReference>
<feature type="compositionally biased region" description="Basic and acidic residues" evidence="3">
    <location>
        <begin position="847"/>
        <end position="879"/>
    </location>
</feature>
<feature type="region of interest" description="Disordered" evidence="3">
    <location>
        <begin position="41"/>
        <end position="63"/>
    </location>
</feature>
<dbReference type="GO" id="GO:0005546">
    <property type="term" value="F:phosphatidylinositol-4,5-bisphosphate binding"/>
    <property type="evidence" value="ECO:0007669"/>
    <property type="project" value="TreeGrafter"/>
</dbReference>
<dbReference type="CDD" id="cd11280">
    <property type="entry name" value="gelsolin_like"/>
    <property type="match status" value="1"/>
</dbReference>
<feature type="compositionally biased region" description="Basic and acidic residues" evidence="3">
    <location>
        <begin position="432"/>
        <end position="448"/>
    </location>
</feature>
<dbReference type="GO" id="GO:0008154">
    <property type="term" value="P:actin polymerization or depolymerization"/>
    <property type="evidence" value="ECO:0007669"/>
    <property type="project" value="TreeGrafter"/>
</dbReference>
<dbReference type="GO" id="GO:0005737">
    <property type="term" value="C:cytoplasm"/>
    <property type="evidence" value="ECO:0007669"/>
    <property type="project" value="TreeGrafter"/>
</dbReference>
<evidence type="ECO:0000313" key="6">
    <source>
        <dbReference type="RefSeq" id="XP_032816309.1"/>
    </source>
</evidence>
<proteinExistence type="inferred from homology"/>
<feature type="compositionally biased region" description="Basic and acidic residues" evidence="3">
    <location>
        <begin position="1246"/>
        <end position="1261"/>
    </location>
</feature>
<feature type="compositionally biased region" description="Basic and acidic residues" evidence="3">
    <location>
        <begin position="750"/>
        <end position="763"/>
    </location>
</feature>
<dbReference type="Gene3D" id="1.10.950.10">
    <property type="entry name" value="Villin headpiece domain"/>
    <property type="match status" value="1"/>
</dbReference>
<feature type="region of interest" description="Disordered" evidence="3">
    <location>
        <begin position="1336"/>
        <end position="1373"/>
    </location>
</feature>
<feature type="region of interest" description="Disordered" evidence="3">
    <location>
        <begin position="837"/>
        <end position="992"/>
    </location>
</feature>
<feature type="region of interest" description="Disordered" evidence="3">
    <location>
        <begin position="1078"/>
        <end position="1126"/>
    </location>
</feature>
<feature type="compositionally biased region" description="Low complexity" evidence="3">
    <location>
        <begin position="126"/>
        <end position="135"/>
    </location>
</feature>
<feature type="region of interest" description="Disordered" evidence="3">
    <location>
        <begin position="1007"/>
        <end position="1060"/>
    </location>
</feature>
<feature type="compositionally biased region" description="Basic and acidic residues" evidence="3">
    <location>
        <begin position="1203"/>
        <end position="1222"/>
    </location>
</feature>
<evidence type="ECO:0000256" key="3">
    <source>
        <dbReference type="SAM" id="MobiDB-lite"/>
    </source>
</evidence>
<feature type="compositionally biased region" description="Polar residues" evidence="3">
    <location>
        <begin position="650"/>
        <end position="662"/>
    </location>
</feature>
<feature type="compositionally biased region" description="Basic and acidic residues" evidence="3">
    <location>
        <begin position="1183"/>
        <end position="1192"/>
    </location>
</feature>
<feature type="compositionally biased region" description="Basic and acidic residues" evidence="3">
    <location>
        <begin position="1268"/>
        <end position="1279"/>
    </location>
</feature>
<feature type="compositionally biased region" description="Polar residues" evidence="3">
    <location>
        <begin position="920"/>
        <end position="929"/>
    </location>
</feature>
<feature type="region of interest" description="Disordered" evidence="3">
    <location>
        <begin position="731"/>
        <end position="787"/>
    </location>
</feature>
<keyword evidence="5" id="KW-1185">Reference proteome</keyword>
<protein>
    <submittedName>
        <fullName evidence="6">Supervillin</fullName>
    </submittedName>
</protein>
<feature type="region of interest" description="Disordered" evidence="3">
    <location>
        <begin position="647"/>
        <end position="715"/>
    </location>
</feature>
<dbReference type="GO" id="GO:0051016">
    <property type="term" value="P:barbed-end actin filament capping"/>
    <property type="evidence" value="ECO:0007669"/>
    <property type="project" value="TreeGrafter"/>
</dbReference>
<feature type="compositionally biased region" description="Polar residues" evidence="3">
    <location>
        <begin position="764"/>
        <end position="778"/>
    </location>
</feature>
<dbReference type="PANTHER" id="PTHR11977">
    <property type="entry name" value="VILLIN"/>
    <property type="match status" value="1"/>
</dbReference>
<feature type="region of interest" description="Disordered" evidence="3">
    <location>
        <begin position="110"/>
        <end position="262"/>
    </location>
</feature>
<name>A0AAJ7TED5_PETMA</name>
<evidence type="ECO:0000259" key="4">
    <source>
        <dbReference type="PROSITE" id="PS51089"/>
    </source>
</evidence>
<feature type="compositionally biased region" description="Polar residues" evidence="3">
    <location>
        <begin position="1167"/>
        <end position="1182"/>
    </location>
</feature>
<comment type="similarity">
    <text evidence="1">Belongs to the villin/gelsolin family.</text>
</comment>
<dbReference type="Pfam" id="PF00626">
    <property type="entry name" value="Gelsolin"/>
    <property type="match status" value="1"/>
</dbReference>
<feature type="compositionally biased region" description="Basic and acidic residues" evidence="3">
    <location>
        <begin position="1300"/>
        <end position="1312"/>
    </location>
</feature>
<dbReference type="Gene3D" id="3.40.20.10">
    <property type="entry name" value="Severin"/>
    <property type="match status" value="5"/>
</dbReference>
<feature type="compositionally biased region" description="Basic and acidic residues" evidence="3">
    <location>
        <begin position="1973"/>
        <end position="1982"/>
    </location>
</feature>
<feature type="compositionally biased region" description="Basic and acidic residues" evidence="3">
    <location>
        <begin position="1113"/>
        <end position="1122"/>
    </location>
</feature>
<feature type="compositionally biased region" description="Polar residues" evidence="3">
    <location>
        <begin position="1193"/>
        <end position="1202"/>
    </location>
</feature>
<organism evidence="5 6">
    <name type="scientific">Petromyzon marinus</name>
    <name type="common">Sea lamprey</name>
    <dbReference type="NCBI Taxonomy" id="7757"/>
    <lineage>
        <taxon>Eukaryota</taxon>
        <taxon>Metazoa</taxon>
        <taxon>Chordata</taxon>
        <taxon>Craniata</taxon>
        <taxon>Vertebrata</taxon>
        <taxon>Cyclostomata</taxon>
        <taxon>Hyperoartia</taxon>
        <taxon>Petromyzontiformes</taxon>
        <taxon>Petromyzontidae</taxon>
        <taxon>Petromyzon</taxon>
    </lineage>
</organism>
<dbReference type="SUPFAM" id="SSF55753">
    <property type="entry name" value="Actin depolymerizing proteins"/>
    <property type="match status" value="5"/>
</dbReference>
<dbReference type="InterPro" id="IPR036886">
    <property type="entry name" value="Villin_headpiece_dom_sf"/>
</dbReference>
<feature type="compositionally biased region" description="Basic and acidic residues" evidence="3">
    <location>
        <begin position="176"/>
        <end position="195"/>
    </location>
</feature>
<dbReference type="InterPro" id="IPR007123">
    <property type="entry name" value="Gelsolin-like_dom"/>
</dbReference>
<evidence type="ECO:0000256" key="1">
    <source>
        <dbReference type="ARBA" id="ARBA00008418"/>
    </source>
</evidence>
<dbReference type="CDD" id="cd11289">
    <property type="entry name" value="gelsolin_S2_like"/>
    <property type="match status" value="1"/>
</dbReference>
<accession>A0AAJ7TED5</accession>
<feature type="compositionally biased region" description="Polar residues" evidence="3">
    <location>
        <begin position="331"/>
        <end position="345"/>
    </location>
</feature>
<evidence type="ECO:0000313" key="5">
    <source>
        <dbReference type="Proteomes" id="UP001318040"/>
    </source>
</evidence>
<feature type="compositionally biased region" description="Basic and acidic residues" evidence="3">
    <location>
        <begin position="669"/>
        <end position="680"/>
    </location>
</feature>
<reference evidence="6" key="1">
    <citation type="submission" date="2025-08" db="UniProtKB">
        <authorList>
            <consortium name="RefSeq"/>
        </authorList>
    </citation>
    <scope>IDENTIFICATION</scope>
    <source>
        <tissue evidence="6">Sperm</tissue>
    </source>
</reference>
<gene>
    <name evidence="6" type="primary">SVIL</name>
</gene>
<dbReference type="InterPro" id="IPR029006">
    <property type="entry name" value="ADF-H/Gelsolin-like_dom_sf"/>
</dbReference>
<dbReference type="Proteomes" id="UP001318040">
    <property type="component" value="Chromosome 2"/>
</dbReference>
<feature type="region of interest" description="Disordered" evidence="3">
    <location>
        <begin position="331"/>
        <end position="408"/>
    </location>
</feature>
<feature type="compositionally biased region" description="Basic and acidic residues" evidence="3">
    <location>
        <begin position="225"/>
        <end position="236"/>
    </location>
</feature>
<dbReference type="SMART" id="SM00153">
    <property type="entry name" value="VHP"/>
    <property type="match status" value="1"/>
</dbReference>
<feature type="domain" description="HP" evidence="4">
    <location>
        <begin position="2452"/>
        <end position="2515"/>
    </location>
</feature>
<dbReference type="PROSITE" id="PS51089">
    <property type="entry name" value="HP"/>
    <property type="match status" value="1"/>
</dbReference>
<feature type="region of interest" description="Disordered" evidence="3">
    <location>
        <begin position="424"/>
        <end position="448"/>
    </location>
</feature>
<dbReference type="KEGG" id="pmrn:116945837"/>
<feature type="compositionally biased region" description="Polar residues" evidence="3">
    <location>
        <begin position="1029"/>
        <end position="1045"/>
    </location>
</feature>
<sequence>MNEATMAQNPFLTRYLQATGVLLPQAVDEYLELQRQWKTPRCSRPLHTDSSHSRSKRSASYPVSKERLVSLLPSVSELRKLFESGQIYNMNRRERLSRRVDAMADEENVRPRVFTRPVPEGEGSTRRAAASPTSACVDHTNGFGQKRETEKGPETREAAREPDDRSQQVASTPGDAESRAERIARYKAERRRQLAEKYGGSESARTRGPDAVETGSEPPRGARSRARESHVRRSSDDNEATLATSTAGLSSRRGQHLPSLDIDSKVNDSAAGEIALQEDAVRTNRHGRVIPHDADPAGGESLLENYTSTAKYYYRRSPGGGERRVPASLMTSNQSEMEPNLTFEQKPSDARQPVARSHSLEPSQSSLRRPSAQLVGDTDPKVNTSPSVNAPILDSPSRSHSELSASPCPDLLSAERRLLRSHHSLSDGFQEQSRREPEGPWRQERVRLDGRDFTPKEEAHKLFHGKVISGETPSKTNLRMRNFENSSWSGRRMTESDSLQSRTSGGQIKQICCEPFERCGASRRHDTQPHSKLAVMRQQSQPIADPASNYTSSHSTRITPRRDQWLRRTTSLSNDLPSCSDDASGLWANEVEWPRFRPASAEGSPAFVKIGVEQEGEGCTKGEWGDSSPLDTRISVSKLRRLFAAANARVTDSPSSGGSNVARSPRSPRGAERRSSERFRTQPITSAEREDSARSRPFIGLDGSEGEEDKVDDKAKMSVAEKRSLFRELERTSVELGASPSGKPRSRNAAVERRLRRNQERSRTQPVDYNPVSRNDVSTMMEGVDGEDDTSRLSLVQKMALFNQPSKPLQPQLFSRQEPEVSNRRTNLRYQTQPITAREVQQGLSQRKLEEAGGHDERRPGVAAATDHHGSRRLGEHDGSLSLGKPPLDSVGAARTRPPLGRPVPLASGESEGTPALSMVTRNTSTSPWRRSPSLGSGEWTPGMERSGELRCAKGASPPSREGVRADRASNQELSGGDGGVGEEEEKEDISQLSLVEKMALFDRLSRPLPAQQASPCQASDTRSRRTGSRYQTQPITASEVQQIQDGAASGSVSEGGPGQWTEAVEQNFSQGSVQLVTQESSKLGRPRSFSAGQEVTEASSNNNSSSNVTRTAGERELRGDDMPGTTLSVFQSTFKEKTQMEQETIKTLLSGKLHHDHGRLGDTKQLETVTIDNPKSFSGQHLTRDQSEKATTKQSTVTQTENSERKMKSEVAARHKEDEAGQVKQSEYSVEATEESLASDNQLGVDRDDRRDGLEHRDRSQGGGEWRGGDGRSEDGRRLGNRATDADSPTQGRALPGHDFSDQTSHTRETVGDTSPSGMATAPWRQTRLQQVINDKQQLSSQSELISGSKTNTPSGGSNAIGNKSELPTTPNLMTTMSIKDRLSSLQKSGNEDWKNRSNKRSGDMKITRTELFKKAGYPSAPESDAGAGTSQLLYAIHYDKARASYVVLEVESQAHKAHRPWRRQKLGLEADSKMSISERKALISESEMAWQVRGAGAANDSVQFTVAGRMVKKGLVSSLPDPLTPRSKAAESAISKPDTEIIPSDSIESDKKLDKLESFLDRINTKCTLESRTAVVSVTEEVVKEVLQPDDDETFRRFYSSSTSSVAVEIREEDLDVLCDSEAPRLLSAMSEHRRSVRPARRTTASRNPIKALAQRNDIKTEYTEQRLNVATIEANRLRAQKLAKHSRLADAALAGLASKEDFSSVNLRSVATASPSSNNSALPYKPVMLLQVKGRRHVQTRLVEPRAISLNSGDCFLLLTHQHCYLWIGEFANVIEKAKASDLATYIQTKRDLGCRASSITIIEEGINCSSNRARSFWDLLGGRVSYKGTGPPEEDELYENDVVATNCAFRLQGERLVPDDECWGKVPRCTMLNPCDVVVFDFGSEVYVWHGKEVTLAQRKVAFQLAKQLWVGPYDYNTCRINPLGSDIPRMGEGRPEWSIFGRLTQHNETVLFKEKFLDWADVMKPPKKNGDELKEGDSQSPHISSITTTSPTSPMATIENMVHASPEGGGVVVVQPQAGGTVLEGVDVGRGHGTVKGEDARAFELSTVAVEAWHVAEHGYSSVAATSRGQLHMGDAYIVKWKYMLCPAVSKRKKSEAVRSVTAGRERCAYFFWQGRNAGVSDKGASALMTIELDTEKGPQVPVQQGKEPPCFVQLFQGGMIVHRGRREELDNSQGMTRLFCVRGELVEEALLLEVVCGPAALRSRASLLLLEPLRHVLTVWHGCCCPPSSRRVARHTAKRLRDVCPPEMNIPGTTTLSLEECEEGAEPSSFWNALGGHDRMAYQSLLQDKGREGDSLKLYRTSSASGELVLVECTSNVSVPGAPSAMPFLQDDLYGVEQPALFVLQTSREAYVWQGWWPVDRESTGSSRMRWDTDRRAAMEAALLLHKESSGKVKGTAAYLVYAGLEPPSFTNLFPCWESHPDVAASSQQNTEVREKCTLLEDALAQLSQTTYSLAQLTTRPLPPGVDPLKLERYLSDVDFQSVLNMSREEYHSIPLWKQATLKKEVGLF</sequence>
<dbReference type="RefSeq" id="XP_032816309.1">
    <property type="nucleotide sequence ID" value="XM_032960418.1"/>
</dbReference>
<dbReference type="PANTHER" id="PTHR11977:SF87">
    <property type="entry name" value="SUPERVILLIN ISOFORM X1"/>
    <property type="match status" value="1"/>
</dbReference>